<proteinExistence type="predicted"/>
<keyword evidence="2" id="KW-1185">Reference proteome</keyword>
<protein>
    <submittedName>
        <fullName evidence="1">PiggyBac transposable element-derived protein 4</fullName>
    </submittedName>
</protein>
<evidence type="ECO:0000313" key="1">
    <source>
        <dbReference type="EMBL" id="GLD46595.1"/>
    </source>
</evidence>
<organism evidence="1 2">
    <name type="scientific">Lates japonicus</name>
    <name type="common">Japanese lates</name>
    <dbReference type="NCBI Taxonomy" id="270547"/>
    <lineage>
        <taxon>Eukaryota</taxon>
        <taxon>Metazoa</taxon>
        <taxon>Chordata</taxon>
        <taxon>Craniata</taxon>
        <taxon>Vertebrata</taxon>
        <taxon>Euteleostomi</taxon>
        <taxon>Actinopterygii</taxon>
        <taxon>Neopterygii</taxon>
        <taxon>Teleostei</taxon>
        <taxon>Neoteleostei</taxon>
        <taxon>Acanthomorphata</taxon>
        <taxon>Carangaria</taxon>
        <taxon>Carangaria incertae sedis</taxon>
        <taxon>Centropomidae</taxon>
        <taxon>Lates</taxon>
    </lineage>
</organism>
<reference evidence="1" key="1">
    <citation type="submission" date="2022-08" db="EMBL/GenBank/DDBJ databases">
        <title>Genome sequencing of akame (Lates japonicus).</title>
        <authorList>
            <person name="Hashiguchi Y."/>
            <person name="Takahashi H."/>
        </authorList>
    </citation>
    <scope>NUCLEOTIDE SEQUENCE</scope>
    <source>
        <strain evidence="1">Kochi</strain>
    </source>
</reference>
<gene>
    <name evidence="1" type="ORF">AKAME5_000093800</name>
</gene>
<accession>A0AAD3M3J4</accession>
<comment type="caution">
    <text evidence="1">The sequence shown here is derived from an EMBL/GenBank/DDBJ whole genome shotgun (WGS) entry which is preliminary data.</text>
</comment>
<sequence>MSRAQVPTSMAPVKPIRANKRKRCQVCPSKKDCKTHNICRRCEKYVCRGCTLLYCPACANSSSECGTV</sequence>
<evidence type="ECO:0000313" key="2">
    <source>
        <dbReference type="Proteomes" id="UP001279410"/>
    </source>
</evidence>
<dbReference type="Proteomes" id="UP001279410">
    <property type="component" value="Unassembled WGS sequence"/>
</dbReference>
<name>A0AAD3M3J4_LATJO</name>
<dbReference type="AlphaFoldDB" id="A0AAD3M3J4"/>
<dbReference type="EMBL" id="BRZM01000002">
    <property type="protein sequence ID" value="GLD46595.1"/>
    <property type="molecule type" value="Genomic_DNA"/>
</dbReference>